<dbReference type="PANTHER" id="PTHR43409:SF16">
    <property type="entry name" value="SLR0320 PROTEIN"/>
    <property type="match status" value="1"/>
</dbReference>
<evidence type="ECO:0000313" key="9">
    <source>
        <dbReference type="Proteomes" id="UP000003195"/>
    </source>
</evidence>
<dbReference type="InterPro" id="IPR006638">
    <property type="entry name" value="Elp3/MiaA/NifB-like_rSAM"/>
</dbReference>
<dbReference type="InterPro" id="IPR051198">
    <property type="entry name" value="BchE-like"/>
</dbReference>
<evidence type="ECO:0000256" key="3">
    <source>
        <dbReference type="ARBA" id="ARBA00022723"/>
    </source>
</evidence>
<dbReference type="AlphaFoldDB" id="E2ZDH1"/>
<dbReference type="SFLD" id="SFLDG01082">
    <property type="entry name" value="B12-binding_domain_containing"/>
    <property type="match status" value="1"/>
</dbReference>
<dbReference type="Proteomes" id="UP000003195">
    <property type="component" value="Unassembled WGS sequence"/>
</dbReference>
<dbReference type="CDD" id="cd02068">
    <property type="entry name" value="radical_SAM_B12_BD"/>
    <property type="match status" value="1"/>
</dbReference>
<dbReference type="STRING" id="706434.HMPREF9429_01474"/>
<dbReference type="InterPro" id="IPR058240">
    <property type="entry name" value="rSAM_sf"/>
</dbReference>
<dbReference type="HOGENOM" id="CLU_021572_1_0_9"/>
<sequence length="576" mass="66946">MKVLLAALNAKFVQSSLALRYLQLACKERGLTNTETAEYTINHNLYDIVGRIYAHRADAVGLSCYVWNIEMTLKTARLIHEVLPSCKIFLGGPEVSYTAEEVLKEHDYIDCIVQGEGEEVLPQLIQSWEQGIERPQLTGVLFRNGNTLEGSKQLCEVADLNTLPFPYEGEDFSKLSHKIIYYESSRGCPFQCQYCLSGMSQSVRFRNTRTVISELKRFIAAGVKQVKFVDRTFNCNPEHYRTLLHFFVSVPEDINFHLEIEPGLLTDEDLEILKAAPPGRIQMEMGIQSTYERTLDAVRRVNDWPRIEKVMKTLRDYQSVHLHLDLIVGLPYETMEHLQQSFNEIYALKPHVLQIGFLKLLKGSGIRNRFAEDYRFDPDGPYEILETAWLSFGQVRRMKRFEDVFERVYNSNKFTDFLDYVVPFYESPFVFYDEVTTFIDKIHGDEGLLSDRTLIDLLYDFVQGSEKVGEMDKETAVELLDFNVRISFAFRLQPGFIEKACHRNEWDAVFRNESLMKTYYDDYRFTNMRDIKRRYQLWPLSPEAAQVITGKSFGRAVRVIARQEKKGVSRHVIDKP</sequence>
<evidence type="ECO:0000259" key="7">
    <source>
        <dbReference type="PROSITE" id="PS51918"/>
    </source>
</evidence>
<keyword evidence="3" id="KW-0479">Metal-binding</keyword>
<dbReference type="GO" id="GO:0046872">
    <property type="term" value="F:metal ion binding"/>
    <property type="evidence" value="ECO:0007669"/>
    <property type="project" value="UniProtKB-KW"/>
</dbReference>
<keyword evidence="5" id="KW-0411">Iron-sulfur</keyword>
<evidence type="ECO:0000256" key="4">
    <source>
        <dbReference type="ARBA" id="ARBA00023004"/>
    </source>
</evidence>
<dbReference type="InterPro" id="IPR034466">
    <property type="entry name" value="Methyltransferase_Class_B"/>
</dbReference>
<comment type="caution">
    <text evidence="8">The sequence shown here is derived from an EMBL/GenBank/DDBJ whole genome shotgun (WGS) entry which is preliminary data.</text>
</comment>
<proteinExistence type="predicted"/>
<evidence type="ECO:0000313" key="8">
    <source>
        <dbReference type="EMBL" id="EFQ03533.1"/>
    </source>
</evidence>
<dbReference type="GO" id="GO:0031419">
    <property type="term" value="F:cobalamin binding"/>
    <property type="evidence" value="ECO:0007669"/>
    <property type="project" value="InterPro"/>
</dbReference>
<evidence type="ECO:0000256" key="5">
    <source>
        <dbReference type="ARBA" id="ARBA00023014"/>
    </source>
</evidence>
<keyword evidence="9" id="KW-1185">Reference proteome</keyword>
<dbReference type="SFLD" id="SFLDS00029">
    <property type="entry name" value="Radical_SAM"/>
    <property type="match status" value="1"/>
</dbReference>
<dbReference type="SUPFAM" id="SSF102114">
    <property type="entry name" value="Radical SAM enzymes"/>
    <property type="match status" value="1"/>
</dbReference>
<evidence type="ECO:0000256" key="2">
    <source>
        <dbReference type="ARBA" id="ARBA00022691"/>
    </source>
</evidence>
<dbReference type="PANTHER" id="PTHR43409">
    <property type="entry name" value="ANAEROBIC MAGNESIUM-PROTOPORPHYRIN IX MONOMETHYL ESTER CYCLASE-RELATED"/>
    <property type="match status" value="1"/>
</dbReference>
<dbReference type="GO" id="GO:0005829">
    <property type="term" value="C:cytosol"/>
    <property type="evidence" value="ECO:0007669"/>
    <property type="project" value="TreeGrafter"/>
</dbReference>
<dbReference type="CDD" id="cd01335">
    <property type="entry name" value="Radical_SAM"/>
    <property type="match status" value="1"/>
</dbReference>
<dbReference type="EMBL" id="AECS01000039">
    <property type="protein sequence ID" value="EFQ03533.1"/>
    <property type="molecule type" value="Genomic_DNA"/>
</dbReference>
<dbReference type="RefSeq" id="WP_006942683.1">
    <property type="nucleotide sequence ID" value="NZ_GL538208.1"/>
</dbReference>
<dbReference type="eggNOG" id="COG1032">
    <property type="taxonomic scope" value="Bacteria"/>
</dbReference>
<dbReference type="PROSITE" id="PS51332">
    <property type="entry name" value="B12_BINDING"/>
    <property type="match status" value="1"/>
</dbReference>
<protein>
    <submittedName>
        <fullName evidence="8">Radical SAM domain protein</fullName>
    </submittedName>
</protein>
<dbReference type="InterPro" id="IPR007197">
    <property type="entry name" value="rSAM"/>
</dbReference>
<keyword evidence="4" id="KW-0408">Iron</keyword>
<dbReference type="InterPro" id="IPR025288">
    <property type="entry name" value="DUF4080"/>
</dbReference>
<reference evidence="8 9" key="1">
    <citation type="submission" date="2010-08" db="EMBL/GenBank/DDBJ databases">
        <authorList>
            <person name="Weinstock G."/>
            <person name="Sodergren E."/>
            <person name="Clifton S."/>
            <person name="Fulton L."/>
            <person name="Fulton B."/>
            <person name="Courtney L."/>
            <person name="Fronick C."/>
            <person name="Harrison M."/>
            <person name="Strong C."/>
            <person name="Farmer C."/>
            <person name="Delahaunty K."/>
            <person name="Markovic C."/>
            <person name="Hall O."/>
            <person name="Minx P."/>
            <person name="Tomlinson C."/>
            <person name="Mitreva M."/>
            <person name="Hou S."/>
            <person name="Chen J."/>
            <person name="Wollam A."/>
            <person name="Pepin K.H."/>
            <person name="Johnson M."/>
            <person name="Bhonagiri V."/>
            <person name="Zhang X."/>
            <person name="Suruliraj S."/>
            <person name="Warren W."/>
            <person name="Chinwalla A."/>
            <person name="Mardis E.R."/>
            <person name="Wilson R.K."/>
        </authorList>
    </citation>
    <scope>NUCLEOTIDE SEQUENCE [LARGE SCALE GENOMIC DNA]</scope>
    <source>
        <strain evidence="8 9">F0359</strain>
    </source>
</reference>
<gene>
    <name evidence="8" type="ORF">HMPREF9429_01474</name>
</gene>
<feature type="domain" description="Radical SAM core" evidence="7">
    <location>
        <begin position="174"/>
        <end position="402"/>
    </location>
</feature>
<dbReference type="InterPro" id="IPR006158">
    <property type="entry name" value="Cobalamin-bd"/>
</dbReference>
<evidence type="ECO:0000259" key="6">
    <source>
        <dbReference type="PROSITE" id="PS51332"/>
    </source>
</evidence>
<keyword evidence="2" id="KW-0949">S-adenosyl-L-methionine</keyword>
<comment type="cofactor">
    <cofactor evidence="1">
        <name>[4Fe-4S] cluster</name>
        <dbReference type="ChEBI" id="CHEBI:49883"/>
    </cofactor>
</comment>
<dbReference type="SUPFAM" id="SSF52242">
    <property type="entry name" value="Cobalamin (vitamin B12)-binding domain"/>
    <property type="match status" value="1"/>
</dbReference>
<dbReference type="PROSITE" id="PS51918">
    <property type="entry name" value="RADICAL_SAM"/>
    <property type="match status" value="1"/>
</dbReference>
<dbReference type="Gene3D" id="3.40.50.280">
    <property type="entry name" value="Cobalamin-binding domain"/>
    <property type="match status" value="1"/>
</dbReference>
<organism evidence="8 9">
    <name type="scientific">Megasphaera micronuciformis F0359</name>
    <dbReference type="NCBI Taxonomy" id="706434"/>
    <lineage>
        <taxon>Bacteria</taxon>
        <taxon>Bacillati</taxon>
        <taxon>Bacillota</taxon>
        <taxon>Negativicutes</taxon>
        <taxon>Veillonellales</taxon>
        <taxon>Veillonellaceae</taxon>
        <taxon>Megasphaera</taxon>
    </lineage>
</organism>
<dbReference type="Gene3D" id="3.80.30.20">
    <property type="entry name" value="tm_1862 like domain"/>
    <property type="match status" value="1"/>
</dbReference>
<dbReference type="Pfam" id="PF13311">
    <property type="entry name" value="DUF4080"/>
    <property type="match status" value="1"/>
</dbReference>
<dbReference type="GO" id="GO:0003824">
    <property type="term" value="F:catalytic activity"/>
    <property type="evidence" value="ECO:0007669"/>
    <property type="project" value="InterPro"/>
</dbReference>
<dbReference type="SFLD" id="SFLDG01123">
    <property type="entry name" value="methyltransferase_(Class_B)"/>
    <property type="match status" value="1"/>
</dbReference>
<dbReference type="InterPro" id="IPR036724">
    <property type="entry name" value="Cobalamin-bd_sf"/>
</dbReference>
<evidence type="ECO:0000256" key="1">
    <source>
        <dbReference type="ARBA" id="ARBA00001966"/>
    </source>
</evidence>
<dbReference type="Pfam" id="PF02310">
    <property type="entry name" value="B12-binding"/>
    <property type="match status" value="1"/>
</dbReference>
<dbReference type="GO" id="GO:0051539">
    <property type="term" value="F:4 iron, 4 sulfur cluster binding"/>
    <property type="evidence" value="ECO:0007669"/>
    <property type="project" value="UniProtKB-KW"/>
</dbReference>
<dbReference type="SMART" id="SM00729">
    <property type="entry name" value="Elp3"/>
    <property type="match status" value="1"/>
</dbReference>
<name>E2ZDH1_9FIRM</name>
<accession>E2ZDH1</accession>
<dbReference type="InterPro" id="IPR023404">
    <property type="entry name" value="rSAM_horseshoe"/>
</dbReference>
<feature type="domain" description="B12-binding" evidence="6">
    <location>
        <begin position="1"/>
        <end position="135"/>
    </location>
</feature>
<dbReference type="Pfam" id="PF04055">
    <property type="entry name" value="Radical_SAM"/>
    <property type="match status" value="1"/>
</dbReference>